<dbReference type="EMBL" id="BPVZ01000792">
    <property type="protein sequence ID" value="GKV52647.1"/>
    <property type="molecule type" value="Genomic_DNA"/>
</dbReference>
<dbReference type="AlphaFoldDB" id="A0AAV5MVS0"/>
<name>A0AAV5MVS0_9ROSI</name>
<keyword evidence="2" id="KW-1185">Reference proteome</keyword>
<proteinExistence type="predicted"/>
<accession>A0AAV5MVS0</accession>
<comment type="caution">
    <text evidence="1">The sequence shown here is derived from an EMBL/GenBank/DDBJ whole genome shotgun (WGS) entry which is preliminary data.</text>
</comment>
<gene>
    <name evidence="1" type="ORF">SLEP1_g59220</name>
</gene>
<dbReference type="Proteomes" id="UP001054252">
    <property type="component" value="Unassembled WGS sequence"/>
</dbReference>
<organism evidence="1 2">
    <name type="scientific">Rubroshorea leprosula</name>
    <dbReference type="NCBI Taxonomy" id="152421"/>
    <lineage>
        <taxon>Eukaryota</taxon>
        <taxon>Viridiplantae</taxon>
        <taxon>Streptophyta</taxon>
        <taxon>Embryophyta</taxon>
        <taxon>Tracheophyta</taxon>
        <taxon>Spermatophyta</taxon>
        <taxon>Magnoliopsida</taxon>
        <taxon>eudicotyledons</taxon>
        <taxon>Gunneridae</taxon>
        <taxon>Pentapetalae</taxon>
        <taxon>rosids</taxon>
        <taxon>malvids</taxon>
        <taxon>Malvales</taxon>
        <taxon>Dipterocarpaceae</taxon>
        <taxon>Rubroshorea</taxon>
    </lineage>
</organism>
<reference evidence="1 2" key="1">
    <citation type="journal article" date="2021" name="Commun. Biol.">
        <title>The genome of Shorea leprosula (Dipterocarpaceae) highlights the ecological relevance of drought in aseasonal tropical rainforests.</title>
        <authorList>
            <person name="Ng K.K.S."/>
            <person name="Kobayashi M.J."/>
            <person name="Fawcett J.A."/>
            <person name="Hatakeyama M."/>
            <person name="Paape T."/>
            <person name="Ng C.H."/>
            <person name="Ang C.C."/>
            <person name="Tnah L.H."/>
            <person name="Lee C.T."/>
            <person name="Nishiyama T."/>
            <person name="Sese J."/>
            <person name="O'Brien M.J."/>
            <person name="Copetti D."/>
            <person name="Mohd Noor M.I."/>
            <person name="Ong R.C."/>
            <person name="Putra M."/>
            <person name="Sireger I.Z."/>
            <person name="Indrioko S."/>
            <person name="Kosugi Y."/>
            <person name="Izuno A."/>
            <person name="Isagi Y."/>
            <person name="Lee S.L."/>
            <person name="Shimizu K.K."/>
        </authorList>
    </citation>
    <scope>NUCLEOTIDE SEQUENCE [LARGE SCALE GENOMIC DNA]</scope>
    <source>
        <strain evidence="1">214</strain>
    </source>
</reference>
<evidence type="ECO:0000313" key="1">
    <source>
        <dbReference type="EMBL" id="GKV52647.1"/>
    </source>
</evidence>
<sequence>MSVNPSRLSPLPAELVALYYGGDANHDIPRATVTRPSFKIGHHLPQSFVMILQMMY</sequence>
<protein>
    <submittedName>
        <fullName evidence="1">Uncharacterized protein</fullName>
    </submittedName>
</protein>
<evidence type="ECO:0000313" key="2">
    <source>
        <dbReference type="Proteomes" id="UP001054252"/>
    </source>
</evidence>